<keyword evidence="3 6" id="KW-0812">Transmembrane</keyword>
<keyword evidence="5 6" id="KW-0472">Membrane</keyword>
<feature type="transmembrane region" description="Helical" evidence="6">
    <location>
        <begin position="215"/>
        <end position="239"/>
    </location>
</feature>
<dbReference type="RefSeq" id="WP_270025593.1">
    <property type="nucleotide sequence ID" value="NZ_JAPDDP010000020.1"/>
</dbReference>
<evidence type="ECO:0000256" key="2">
    <source>
        <dbReference type="ARBA" id="ARBA00022475"/>
    </source>
</evidence>
<feature type="transmembrane region" description="Helical" evidence="6">
    <location>
        <begin position="143"/>
        <end position="164"/>
    </location>
</feature>
<feature type="transmembrane region" description="Helical" evidence="6">
    <location>
        <begin position="327"/>
        <end position="345"/>
    </location>
</feature>
<feature type="transmembrane region" description="Helical" evidence="6">
    <location>
        <begin position="176"/>
        <end position="194"/>
    </location>
</feature>
<evidence type="ECO:0000313" key="8">
    <source>
        <dbReference type="Proteomes" id="UP001147653"/>
    </source>
</evidence>
<dbReference type="PANTHER" id="PTHR42770:SF13">
    <property type="entry name" value="L-METHIONINE_BRANCHED-CHAIN AMINO ACID EXPORTER YJEH"/>
    <property type="match status" value="1"/>
</dbReference>
<proteinExistence type="predicted"/>
<dbReference type="Proteomes" id="UP001147653">
    <property type="component" value="Unassembled WGS sequence"/>
</dbReference>
<dbReference type="GO" id="GO:0022857">
    <property type="term" value="F:transmembrane transporter activity"/>
    <property type="evidence" value="ECO:0007669"/>
    <property type="project" value="InterPro"/>
</dbReference>
<evidence type="ECO:0000313" key="7">
    <source>
        <dbReference type="EMBL" id="MDA0181281.1"/>
    </source>
</evidence>
<dbReference type="InterPro" id="IPR050367">
    <property type="entry name" value="APC_superfamily"/>
</dbReference>
<evidence type="ECO:0000256" key="4">
    <source>
        <dbReference type="ARBA" id="ARBA00022989"/>
    </source>
</evidence>
<feature type="transmembrane region" description="Helical" evidence="6">
    <location>
        <begin position="84"/>
        <end position="105"/>
    </location>
</feature>
<evidence type="ECO:0000256" key="5">
    <source>
        <dbReference type="ARBA" id="ARBA00023136"/>
    </source>
</evidence>
<dbReference type="PANTHER" id="PTHR42770">
    <property type="entry name" value="AMINO ACID TRANSPORTER-RELATED"/>
    <property type="match status" value="1"/>
</dbReference>
<comment type="subcellular location">
    <subcellularLocation>
        <location evidence="1">Cell membrane</location>
        <topology evidence="1">Multi-pass membrane protein</topology>
    </subcellularLocation>
</comment>
<dbReference type="EMBL" id="JAPDDP010000020">
    <property type="protein sequence ID" value="MDA0181281.1"/>
    <property type="molecule type" value="Genomic_DNA"/>
</dbReference>
<feature type="transmembrane region" description="Helical" evidence="6">
    <location>
        <begin position="111"/>
        <end position="131"/>
    </location>
</feature>
<keyword evidence="8" id="KW-1185">Reference proteome</keyword>
<organism evidence="7 8">
    <name type="scientific">Solirubrobacter phytolaccae</name>
    <dbReference type="NCBI Taxonomy" id="1404360"/>
    <lineage>
        <taxon>Bacteria</taxon>
        <taxon>Bacillati</taxon>
        <taxon>Actinomycetota</taxon>
        <taxon>Thermoleophilia</taxon>
        <taxon>Solirubrobacterales</taxon>
        <taxon>Solirubrobacteraceae</taxon>
        <taxon>Solirubrobacter</taxon>
    </lineage>
</organism>
<dbReference type="InterPro" id="IPR002293">
    <property type="entry name" value="AA/rel_permease1"/>
</dbReference>
<feature type="transmembrane region" description="Helical" evidence="6">
    <location>
        <begin position="34"/>
        <end position="56"/>
    </location>
</feature>
<comment type="caution">
    <text evidence="7">The sequence shown here is derived from an EMBL/GenBank/DDBJ whole genome shotgun (WGS) entry which is preliminary data.</text>
</comment>
<evidence type="ECO:0000256" key="6">
    <source>
        <dbReference type="SAM" id="Phobius"/>
    </source>
</evidence>
<keyword evidence="2" id="KW-1003">Cell membrane</keyword>
<dbReference type="PIRSF" id="PIRSF006060">
    <property type="entry name" value="AA_transporter"/>
    <property type="match status" value="1"/>
</dbReference>
<keyword evidence="4 6" id="KW-1133">Transmembrane helix</keyword>
<name>A0A9X3S9B0_9ACTN</name>
<protein>
    <submittedName>
        <fullName evidence="7">Amino acid permease</fullName>
    </submittedName>
</protein>
<feature type="transmembrane region" description="Helical" evidence="6">
    <location>
        <begin position="357"/>
        <end position="385"/>
    </location>
</feature>
<dbReference type="Gene3D" id="1.20.1740.10">
    <property type="entry name" value="Amino acid/polyamine transporter I"/>
    <property type="match status" value="1"/>
</dbReference>
<accession>A0A9X3S9B0</accession>
<dbReference type="AlphaFoldDB" id="A0A9X3S9B0"/>
<dbReference type="Pfam" id="PF13520">
    <property type="entry name" value="AA_permease_2"/>
    <property type="match status" value="1"/>
</dbReference>
<sequence length="396" mass="39656">MLTTRTAIALYVGAVLGPGVLFIPAVAAREAGPASILAWAGLLALSIPLAATFAALGARQPEAGGTAAYVRRAFGRRAGATTGWWFLAGVVIGAPAVALVGGFYVAELLDAGRGAAVAAAAGMIGIVLVTNAASLHTTARLQLGLAAVLGALLLVAVVTALPHSQAENWTPFAPNGWLAIGGAASVLMFSFVGWEAGSHLAGELQDPRRQLPRAIGTALAIVVVLYLGLAAATIGVGTQSDVPLADLMGAGLGDAGRRITALLAVLLTMGTMNTYVAAATRLAGALAEEGNAPRFLTAPKRALATMAGISGALLLVLALEVVDVDALMRATSALFVAVYVTATAAGHKLLEGTGRAAAGIAFVAVLVVFGFSGAYILVPLAVIALTKVSSSRRAIA</sequence>
<feature type="transmembrane region" description="Helical" evidence="6">
    <location>
        <begin position="7"/>
        <end position="28"/>
    </location>
</feature>
<feature type="transmembrane region" description="Helical" evidence="6">
    <location>
        <begin position="302"/>
        <end position="321"/>
    </location>
</feature>
<dbReference type="GO" id="GO:0005886">
    <property type="term" value="C:plasma membrane"/>
    <property type="evidence" value="ECO:0007669"/>
    <property type="project" value="UniProtKB-SubCell"/>
</dbReference>
<gene>
    <name evidence="7" type="ORF">OJ997_13320</name>
</gene>
<reference evidence="7" key="1">
    <citation type="submission" date="2022-10" db="EMBL/GenBank/DDBJ databases">
        <title>The WGS of Solirubrobacter phytolaccae KCTC 29190.</title>
        <authorList>
            <person name="Jiang Z."/>
        </authorList>
    </citation>
    <scope>NUCLEOTIDE SEQUENCE</scope>
    <source>
        <strain evidence="7">KCTC 29190</strain>
    </source>
</reference>
<evidence type="ECO:0000256" key="1">
    <source>
        <dbReference type="ARBA" id="ARBA00004651"/>
    </source>
</evidence>
<evidence type="ECO:0000256" key="3">
    <source>
        <dbReference type="ARBA" id="ARBA00022692"/>
    </source>
</evidence>